<reference evidence="1" key="1">
    <citation type="submission" date="2018-02" db="EMBL/GenBank/DDBJ databases">
        <title>Rhizophora mucronata_Transcriptome.</title>
        <authorList>
            <person name="Meera S.P."/>
            <person name="Sreeshan A."/>
            <person name="Augustine A."/>
        </authorList>
    </citation>
    <scope>NUCLEOTIDE SEQUENCE</scope>
    <source>
        <tissue evidence="1">Leaf</tissue>
    </source>
</reference>
<dbReference type="AlphaFoldDB" id="A0A2P2PZN4"/>
<sequence>MHRSEDLDRLLLLRKLLLQALVRYEISTIISVPDSVIVWLSMHRGPFLAPV</sequence>
<protein>
    <submittedName>
        <fullName evidence="1">Uncharacterized protein</fullName>
    </submittedName>
</protein>
<dbReference type="EMBL" id="GGEC01079716">
    <property type="protein sequence ID" value="MBX60200.1"/>
    <property type="molecule type" value="Transcribed_RNA"/>
</dbReference>
<evidence type="ECO:0000313" key="1">
    <source>
        <dbReference type="EMBL" id="MBX60200.1"/>
    </source>
</evidence>
<name>A0A2P2PZN4_RHIMU</name>
<accession>A0A2P2PZN4</accession>
<organism evidence="1">
    <name type="scientific">Rhizophora mucronata</name>
    <name type="common">Asiatic mangrove</name>
    <dbReference type="NCBI Taxonomy" id="61149"/>
    <lineage>
        <taxon>Eukaryota</taxon>
        <taxon>Viridiplantae</taxon>
        <taxon>Streptophyta</taxon>
        <taxon>Embryophyta</taxon>
        <taxon>Tracheophyta</taxon>
        <taxon>Spermatophyta</taxon>
        <taxon>Magnoliopsida</taxon>
        <taxon>eudicotyledons</taxon>
        <taxon>Gunneridae</taxon>
        <taxon>Pentapetalae</taxon>
        <taxon>rosids</taxon>
        <taxon>fabids</taxon>
        <taxon>Malpighiales</taxon>
        <taxon>Rhizophoraceae</taxon>
        <taxon>Rhizophora</taxon>
    </lineage>
</organism>
<proteinExistence type="predicted"/>